<dbReference type="AlphaFoldDB" id="A0A0U5CME1"/>
<dbReference type="OMA" id="MITELFA"/>
<organism evidence="7 8">
    <name type="scientific">Aspergillus calidoustus</name>
    <dbReference type="NCBI Taxonomy" id="454130"/>
    <lineage>
        <taxon>Eukaryota</taxon>
        <taxon>Fungi</taxon>
        <taxon>Dikarya</taxon>
        <taxon>Ascomycota</taxon>
        <taxon>Pezizomycotina</taxon>
        <taxon>Eurotiomycetes</taxon>
        <taxon>Eurotiomycetidae</taxon>
        <taxon>Eurotiales</taxon>
        <taxon>Aspergillaceae</taxon>
        <taxon>Aspergillus</taxon>
        <taxon>Aspergillus subgen. Nidulantes</taxon>
    </lineage>
</organism>
<dbReference type="OrthoDB" id="1560166at2759"/>
<dbReference type="GO" id="GO:0051903">
    <property type="term" value="F:S-(hydroxymethyl)glutathione dehydrogenase [NAD(P)+] activity"/>
    <property type="evidence" value="ECO:0007669"/>
    <property type="project" value="TreeGrafter"/>
</dbReference>
<reference evidence="8" key="1">
    <citation type="journal article" date="2016" name="Genome Announc.">
        <title>Draft genome sequences of fungus Aspergillus calidoustus.</title>
        <authorList>
            <person name="Horn F."/>
            <person name="Linde J."/>
            <person name="Mattern D.J."/>
            <person name="Walther G."/>
            <person name="Guthke R."/>
            <person name="Scherlach K."/>
            <person name="Martin K."/>
            <person name="Brakhage A.A."/>
            <person name="Petzke L."/>
            <person name="Valiante V."/>
        </authorList>
    </citation>
    <scope>NUCLEOTIDE SEQUENCE [LARGE SCALE GENOMIC DNA]</scope>
    <source>
        <strain evidence="8">SF006504</strain>
    </source>
</reference>
<dbReference type="CDD" id="cd08278">
    <property type="entry name" value="benzyl_alcohol_DH"/>
    <property type="match status" value="1"/>
</dbReference>
<sequence length="387" mass="41551">MHTKAIVAREPTTHPTWGIEEVDIGSPANDEVLVKITATGICHTDILLSSIPTGNPLGIAYPKILGHEGAGIVQATGKNVTSVAVGDQVLLSYYSCSSCAQCQADKPMYCAQFHVENYVGRKGPTVCKASGEETWARFFGQSSFGEYSLVAETSVVKVTGLLESEKELSLFAPLGCGFQTGMGAIKNVAKAGKDDVVLIMGMGAVGMAGLMTAKIQDCKTIIALDRFPARLRLAEEVGATHTINTAVPDFEFQQAVRDISPNGASVVLDTTGVGKLIEEAYQSLAPMGKLVHVAMPPPDYRFSLDIARLFAAGKTITGCIEGNCLPSEAIPQMIQWYRKGIFPIDKLVSYYNGEQGIISAVKLHCWFHSTYAQRLVFRGGPVVVFHD</sequence>
<keyword evidence="8" id="KW-1185">Reference proteome</keyword>
<feature type="domain" description="Enoyl reductase (ER)" evidence="6">
    <location>
        <begin position="12"/>
        <end position="384"/>
    </location>
</feature>
<dbReference type="PANTHER" id="PTHR43880">
    <property type="entry name" value="ALCOHOL DEHYDROGENASE"/>
    <property type="match status" value="1"/>
</dbReference>
<accession>A0A0U5CME1</accession>
<dbReference type="EMBL" id="CDMC01000002">
    <property type="protein sequence ID" value="CEN59794.1"/>
    <property type="molecule type" value="Genomic_DNA"/>
</dbReference>
<comment type="similarity">
    <text evidence="5">Belongs to the zinc-containing alcohol dehydrogenase family.</text>
</comment>
<dbReference type="PROSITE" id="PS00059">
    <property type="entry name" value="ADH_ZINC"/>
    <property type="match status" value="1"/>
</dbReference>
<evidence type="ECO:0000256" key="3">
    <source>
        <dbReference type="ARBA" id="ARBA00023002"/>
    </source>
</evidence>
<dbReference type="Proteomes" id="UP000054771">
    <property type="component" value="Unassembled WGS sequence"/>
</dbReference>
<proteinExistence type="inferred from homology"/>
<dbReference type="PANTHER" id="PTHR43880:SF12">
    <property type="entry name" value="ALCOHOL DEHYDROGENASE CLASS-3"/>
    <property type="match status" value="1"/>
</dbReference>
<dbReference type="InterPro" id="IPR020843">
    <property type="entry name" value="ER"/>
</dbReference>
<dbReference type="GO" id="GO:0046294">
    <property type="term" value="P:formaldehyde catabolic process"/>
    <property type="evidence" value="ECO:0007669"/>
    <property type="project" value="TreeGrafter"/>
</dbReference>
<evidence type="ECO:0000256" key="4">
    <source>
        <dbReference type="ARBA" id="ARBA00023027"/>
    </source>
</evidence>
<keyword evidence="1 5" id="KW-0479">Metal-binding</keyword>
<dbReference type="InterPro" id="IPR013149">
    <property type="entry name" value="ADH-like_C"/>
</dbReference>
<dbReference type="GO" id="GO:0005829">
    <property type="term" value="C:cytosol"/>
    <property type="evidence" value="ECO:0007669"/>
    <property type="project" value="TreeGrafter"/>
</dbReference>
<gene>
    <name evidence="7" type="ORF">ASPCAL02238</name>
</gene>
<dbReference type="STRING" id="454130.A0A0U5CME1"/>
<dbReference type="InterPro" id="IPR036291">
    <property type="entry name" value="NAD(P)-bd_dom_sf"/>
</dbReference>
<dbReference type="SUPFAM" id="SSF51735">
    <property type="entry name" value="NAD(P)-binding Rossmann-fold domains"/>
    <property type="match status" value="1"/>
</dbReference>
<evidence type="ECO:0000256" key="2">
    <source>
        <dbReference type="ARBA" id="ARBA00022833"/>
    </source>
</evidence>
<dbReference type="Pfam" id="PF00107">
    <property type="entry name" value="ADH_zinc_N"/>
    <property type="match status" value="1"/>
</dbReference>
<evidence type="ECO:0000313" key="7">
    <source>
        <dbReference type="EMBL" id="CEN59794.1"/>
    </source>
</evidence>
<dbReference type="Gene3D" id="3.90.180.10">
    <property type="entry name" value="Medium-chain alcohol dehydrogenases, catalytic domain"/>
    <property type="match status" value="1"/>
</dbReference>
<keyword evidence="2 5" id="KW-0862">Zinc</keyword>
<dbReference type="InterPro" id="IPR011032">
    <property type="entry name" value="GroES-like_sf"/>
</dbReference>
<comment type="cofactor">
    <cofactor evidence="5">
        <name>Zn(2+)</name>
        <dbReference type="ChEBI" id="CHEBI:29105"/>
    </cofactor>
</comment>
<evidence type="ECO:0000313" key="8">
    <source>
        <dbReference type="Proteomes" id="UP000054771"/>
    </source>
</evidence>
<dbReference type="SMART" id="SM00829">
    <property type="entry name" value="PKS_ER"/>
    <property type="match status" value="1"/>
</dbReference>
<dbReference type="GO" id="GO:0008270">
    <property type="term" value="F:zinc ion binding"/>
    <property type="evidence" value="ECO:0007669"/>
    <property type="project" value="InterPro"/>
</dbReference>
<keyword evidence="3" id="KW-0560">Oxidoreductase</keyword>
<protein>
    <recommendedName>
        <fullName evidence="6">Enoyl reductase (ER) domain-containing protein</fullName>
    </recommendedName>
</protein>
<evidence type="ECO:0000256" key="1">
    <source>
        <dbReference type="ARBA" id="ARBA00022723"/>
    </source>
</evidence>
<name>A0A0U5CME1_ASPCI</name>
<evidence type="ECO:0000259" key="6">
    <source>
        <dbReference type="SMART" id="SM00829"/>
    </source>
</evidence>
<evidence type="ECO:0000256" key="5">
    <source>
        <dbReference type="RuleBase" id="RU361277"/>
    </source>
</evidence>
<dbReference type="Gene3D" id="3.40.50.720">
    <property type="entry name" value="NAD(P)-binding Rossmann-like Domain"/>
    <property type="match status" value="1"/>
</dbReference>
<dbReference type="InterPro" id="IPR002328">
    <property type="entry name" value="ADH_Zn_CS"/>
</dbReference>
<dbReference type="Pfam" id="PF08240">
    <property type="entry name" value="ADH_N"/>
    <property type="match status" value="1"/>
</dbReference>
<dbReference type="InterPro" id="IPR013154">
    <property type="entry name" value="ADH-like_N"/>
</dbReference>
<dbReference type="SUPFAM" id="SSF50129">
    <property type="entry name" value="GroES-like"/>
    <property type="match status" value="1"/>
</dbReference>
<keyword evidence="4" id="KW-0520">NAD</keyword>